<comment type="caution">
    <text evidence="2">The sequence shown here is derived from an EMBL/GenBank/DDBJ whole genome shotgun (WGS) entry which is preliminary data.</text>
</comment>
<dbReference type="Proteomes" id="UP001157034">
    <property type="component" value="Unassembled WGS sequence"/>
</dbReference>
<keyword evidence="3" id="KW-1185">Reference proteome</keyword>
<name>A0ABQ6KE72_9MICO</name>
<feature type="region of interest" description="Disordered" evidence="1">
    <location>
        <begin position="1"/>
        <end position="57"/>
    </location>
</feature>
<evidence type="ECO:0000313" key="2">
    <source>
        <dbReference type="EMBL" id="GMA96910.1"/>
    </source>
</evidence>
<evidence type="ECO:0000256" key="1">
    <source>
        <dbReference type="SAM" id="MobiDB-lite"/>
    </source>
</evidence>
<gene>
    <name evidence="2" type="ORF">GCM10025881_37340</name>
</gene>
<reference evidence="3" key="1">
    <citation type="journal article" date="2019" name="Int. J. Syst. Evol. Microbiol.">
        <title>The Global Catalogue of Microorganisms (GCM) 10K type strain sequencing project: providing services to taxonomists for standard genome sequencing and annotation.</title>
        <authorList>
            <consortium name="The Broad Institute Genomics Platform"/>
            <consortium name="The Broad Institute Genome Sequencing Center for Infectious Disease"/>
            <person name="Wu L."/>
            <person name="Ma J."/>
        </authorList>
    </citation>
    <scope>NUCLEOTIDE SEQUENCE [LARGE SCALE GENOMIC DNA]</scope>
    <source>
        <strain evidence="3">NBRC 108894</strain>
    </source>
</reference>
<protein>
    <submittedName>
        <fullName evidence="2">Uncharacterized protein</fullName>
    </submittedName>
</protein>
<dbReference type="EMBL" id="BSVB01000001">
    <property type="protein sequence ID" value="GMA96910.1"/>
    <property type="molecule type" value="Genomic_DNA"/>
</dbReference>
<dbReference type="RefSeq" id="WP_284255388.1">
    <property type="nucleotide sequence ID" value="NZ_BAAAQO010000004.1"/>
</dbReference>
<proteinExistence type="predicted"/>
<accession>A0ABQ6KE72</accession>
<evidence type="ECO:0000313" key="3">
    <source>
        <dbReference type="Proteomes" id="UP001157034"/>
    </source>
</evidence>
<sequence length="206" mass="22556">MNDETTTETGPELGSPDYWEHPQPTLHGEPWEPAFPGQRVPFQPGNPSQTVSGYRSPRAVRDRAAELLADLLIEHPEFDRPRYRFDAEAWSYAEARAELHRDHEAIVGLFDSASGNPRTNLHDRVRAAERDAAQARDRLGLGVLAEARVRQAQATSLALGGGVELLAARMALGQAALDARRASDDPAARLELDALDDDHNHNGDGA</sequence>
<organism evidence="2 3">
    <name type="scientific">Pseudolysinimonas kribbensis</name>
    <dbReference type="NCBI Taxonomy" id="433641"/>
    <lineage>
        <taxon>Bacteria</taxon>
        <taxon>Bacillati</taxon>
        <taxon>Actinomycetota</taxon>
        <taxon>Actinomycetes</taxon>
        <taxon>Micrococcales</taxon>
        <taxon>Microbacteriaceae</taxon>
        <taxon>Pseudolysinimonas</taxon>
    </lineage>
</organism>